<evidence type="ECO:0000313" key="2">
    <source>
        <dbReference type="Proteomes" id="UP000053593"/>
    </source>
</evidence>
<dbReference type="EMBL" id="KN834772">
    <property type="protein sequence ID" value="KIK60993.1"/>
    <property type="molecule type" value="Genomic_DNA"/>
</dbReference>
<organism evidence="1 2">
    <name type="scientific">Collybiopsis luxurians FD-317 M1</name>
    <dbReference type="NCBI Taxonomy" id="944289"/>
    <lineage>
        <taxon>Eukaryota</taxon>
        <taxon>Fungi</taxon>
        <taxon>Dikarya</taxon>
        <taxon>Basidiomycota</taxon>
        <taxon>Agaricomycotina</taxon>
        <taxon>Agaricomycetes</taxon>
        <taxon>Agaricomycetidae</taxon>
        <taxon>Agaricales</taxon>
        <taxon>Marasmiineae</taxon>
        <taxon>Omphalotaceae</taxon>
        <taxon>Collybiopsis</taxon>
        <taxon>Collybiopsis luxurians</taxon>
    </lineage>
</organism>
<gene>
    <name evidence="1" type="ORF">GYMLUDRAFT_243691</name>
</gene>
<keyword evidence="2" id="KW-1185">Reference proteome</keyword>
<accession>A0A0D0CXP0</accession>
<reference evidence="1 2" key="1">
    <citation type="submission" date="2014-04" db="EMBL/GenBank/DDBJ databases">
        <title>Evolutionary Origins and Diversification of the Mycorrhizal Mutualists.</title>
        <authorList>
            <consortium name="DOE Joint Genome Institute"/>
            <consortium name="Mycorrhizal Genomics Consortium"/>
            <person name="Kohler A."/>
            <person name="Kuo A."/>
            <person name="Nagy L.G."/>
            <person name="Floudas D."/>
            <person name="Copeland A."/>
            <person name="Barry K.W."/>
            <person name="Cichocki N."/>
            <person name="Veneault-Fourrey C."/>
            <person name="LaButti K."/>
            <person name="Lindquist E.A."/>
            <person name="Lipzen A."/>
            <person name="Lundell T."/>
            <person name="Morin E."/>
            <person name="Murat C."/>
            <person name="Riley R."/>
            <person name="Ohm R."/>
            <person name="Sun H."/>
            <person name="Tunlid A."/>
            <person name="Henrissat B."/>
            <person name="Grigoriev I.V."/>
            <person name="Hibbett D.S."/>
            <person name="Martin F."/>
        </authorList>
    </citation>
    <scope>NUCLEOTIDE SEQUENCE [LARGE SCALE GENOMIC DNA]</scope>
    <source>
        <strain evidence="1 2">FD-317 M1</strain>
    </source>
</reference>
<dbReference type="HOGENOM" id="CLU_1057893_0_0_1"/>
<dbReference type="Proteomes" id="UP000053593">
    <property type="component" value="Unassembled WGS sequence"/>
</dbReference>
<proteinExistence type="predicted"/>
<name>A0A0D0CXP0_9AGAR</name>
<sequence length="263" mass="29992">MTSSEFRPTSAALRNFKAVSNHSDHPLREFADYILKIQRGYEEGLSEDLKRLIAVVYEFGVAKIDREEKTDPRELDRLADIMGIVALAKDTSEVLYQQIYFEMELSRIRTRSSSPTTFATPPEQLSPIVLRDCHFYNAQGGVYVTTNNDYSVTSNCHNKSNFEFITNSEIERAAFRQPFIPNHKFNVSNSSPTPAFKNPNDIHSRGAARMEDHLSRDCSVFASTDNSWMSQTGFLDGPGTDLELTQGHCNFLPNPLKHRLYYY</sequence>
<protein>
    <submittedName>
        <fullName evidence="1">Uncharacterized protein</fullName>
    </submittedName>
</protein>
<evidence type="ECO:0000313" key="1">
    <source>
        <dbReference type="EMBL" id="KIK60993.1"/>
    </source>
</evidence>
<dbReference type="AlphaFoldDB" id="A0A0D0CXP0"/>